<evidence type="ECO:0000313" key="2">
    <source>
        <dbReference type="EMBL" id="KKM98581.1"/>
    </source>
</evidence>
<name>A0A0F9MH07_9ZZZZ</name>
<evidence type="ECO:0000256" key="1">
    <source>
        <dbReference type="SAM" id="Phobius"/>
    </source>
</evidence>
<gene>
    <name evidence="2" type="ORF">LCGC14_1156440</name>
</gene>
<keyword evidence="1" id="KW-1133">Transmembrane helix</keyword>
<comment type="caution">
    <text evidence="2">The sequence shown here is derived from an EMBL/GenBank/DDBJ whole genome shotgun (WGS) entry which is preliminary data.</text>
</comment>
<proteinExistence type="predicted"/>
<feature type="transmembrane region" description="Helical" evidence="1">
    <location>
        <begin position="17"/>
        <end position="37"/>
    </location>
</feature>
<sequence length="64" mass="7032">MGDTATKRKPWWRSKKVWGVIGATLIGLFAPGLGVAWTQTLSVMLALATGRSCSPWERASWSRV</sequence>
<organism evidence="2">
    <name type="scientific">marine sediment metagenome</name>
    <dbReference type="NCBI Taxonomy" id="412755"/>
    <lineage>
        <taxon>unclassified sequences</taxon>
        <taxon>metagenomes</taxon>
        <taxon>ecological metagenomes</taxon>
    </lineage>
</organism>
<protein>
    <submittedName>
        <fullName evidence="2">Uncharacterized protein</fullName>
    </submittedName>
</protein>
<dbReference type="EMBL" id="LAZR01005601">
    <property type="protein sequence ID" value="KKM98581.1"/>
    <property type="molecule type" value="Genomic_DNA"/>
</dbReference>
<keyword evidence="1" id="KW-0812">Transmembrane</keyword>
<keyword evidence="1" id="KW-0472">Membrane</keyword>
<accession>A0A0F9MH07</accession>
<reference evidence="2" key="1">
    <citation type="journal article" date="2015" name="Nature">
        <title>Complex archaea that bridge the gap between prokaryotes and eukaryotes.</title>
        <authorList>
            <person name="Spang A."/>
            <person name="Saw J.H."/>
            <person name="Jorgensen S.L."/>
            <person name="Zaremba-Niedzwiedzka K."/>
            <person name="Martijn J."/>
            <person name="Lind A.E."/>
            <person name="van Eijk R."/>
            <person name="Schleper C."/>
            <person name="Guy L."/>
            <person name="Ettema T.J."/>
        </authorList>
    </citation>
    <scope>NUCLEOTIDE SEQUENCE</scope>
</reference>
<dbReference type="AlphaFoldDB" id="A0A0F9MH07"/>